<accession>A0AAW1JXE1</accession>
<dbReference type="EMBL" id="JASPKY010000316">
    <property type="protein sequence ID" value="KAK9709137.1"/>
    <property type="molecule type" value="Genomic_DNA"/>
</dbReference>
<name>A0AAW1JXE1_POPJA</name>
<dbReference type="PANTHER" id="PTHR47160:SF5">
    <property type="entry name" value="MULE TRANSPOSASE DOMAIN-CONTAINING PROTEIN"/>
    <property type="match status" value="1"/>
</dbReference>
<proteinExistence type="predicted"/>
<comment type="caution">
    <text evidence="1">The sequence shown here is derived from an EMBL/GenBank/DDBJ whole genome shotgun (WGS) entry which is preliminary data.</text>
</comment>
<dbReference type="PANTHER" id="PTHR47160">
    <property type="entry name" value="PUTATIVE-RELATED"/>
    <property type="match status" value="1"/>
</dbReference>
<dbReference type="AlphaFoldDB" id="A0AAW1JXE1"/>
<evidence type="ECO:0008006" key="3">
    <source>
        <dbReference type="Google" id="ProtNLM"/>
    </source>
</evidence>
<organism evidence="1 2">
    <name type="scientific">Popillia japonica</name>
    <name type="common">Japanese beetle</name>
    <dbReference type="NCBI Taxonomy" id="7064"/>
    <lineage>
        <taxon>Eukaryota</taxon>
        <taxon>Metazoa</taxon>
        <taxon>Ecdysozoa</taxon>
        <taxon>Arthropoda</taxon>
        <taxon>Hexapoda</taxon>
        <taxon>Insecta</taxon>
        <taxon>Pterygota</taxon>
        <taxon>Neoptera</taxon>
        <taxon>Endopterygota</taxon>
        <taxon>Coleoptera</taxon>
        <taxon>Polyphaga</taxon>
        <taxon>Scarabaeiformia</taxon>
        <taxon>Scarabaeidae</taxon>
        <taxon>Rutelinae</taxon>
        <taxon>Popillia</taxon>
    </lineage>
</organism>
<keyword evidence="2" id="KW-1185">Reference proteome</keyword>
<protein>
    <recommendedName>
        <fullName evidence="3">MULE domain-containing protein</fullName>
    </recommendedName>
</protein>
<reference evidence="1 2" key="1">
    <citation type="journal article" date="2024" name="BMC Genomics">
        <title>De novo assembly and annotation of Popillia japonica's genome with initial clues to its potential as an invasive pest.</title>
        <authorList>
            <person name="Cucini C."/>
            <person name="Boschi S."/>
            <person name="Funari R."/>
            <person name="Cardaioli E."/>
            <person name="Iannotti N."/>
            <person name="Marturano G."/>
            <person name="Paoli F."/>
            <person name="Bruttini M."/>
            <person name="Carapelli A."/>
            <person name="Frati F."/>
            <person name="Nardi F."/>
        </authorList>
    </citation>
    <scope>NUCLEOTIDE SEQUENCE [LARGE SCALE GENOMIC DNA]</scope>
    <source>
        <strain evidence="1">DMR45628</strain>
    </source>
</reference>
<evidence type="ECO:0000313" key="2">
    <source>
        <dbReference type="Proteomes" id="UP001458880"/>
    </source>
</evidence>
<gene>
    <name evidence="1" type="ORF">QE152_g26797</name>
</gene>
<evidence type="ECO:0000313" key="1">
    <source>
        <dbReference type="EMBL" id="KAK9709137.1"/>
    </source>
</evidence>
<dbReference type="Proteomes" id="UP001458880">
    <property type="component" value="Unassembled WGS sequence"/>
</dbReference>
<sequence>MDSQFFTENEELLLHIINYFEDTWIGRVDRRMRRRSAIYPKNILNLYSTQNLPRTNNAVEGWHNSFSSLLNVLCPNIWKVIEALKKENDFNKVKIEQYIAGHLPPQKKIYKDIPKRIQTIISEYGNRPVLDYVQGIVHNFQLQLKI</sequence>